<feature type="region of interest" description="Disordered" evidence="1">
    <location>
        <begin position="292"/>
        <end position="312"/>
    </location>
</feature>
<protein>
    <submittedName>
        <fullName evidence="2">Uncharacterized protein</fullName>
    </submittedName>
</protein>
<reference evidence="2" key="1">
    <citation type="submission" date="2023-03" db="EMBL/GenBank/DDBJ databases">
        <title>Massive genome expansion in bonnet fungi (Mycena s.s.) driven by repeated elements and novel gene families across ecological guilds.</title>
        <authorList>
            <consortium name="Lawrence Berkeley National Laboratory"/>
            <person name="Harder C.B."/>
            <person name="Miyauchi S."/>
            <person name="Viragh M."/>
            <person name="Kuo A."/>
            <person name="Thoen E."/>
            <person name="Andreopoulos B."/>
            <person name="Lu D."/>
            <person name="Skrede I."/>
            <person name="Drula E."/>
            <person name="Henrissat B."/>
            <person name="Morin E."/>
            <person name="Kohler A."/>
            <person name="Barry K."/>
            <person name="LaButti K."/>
            <person name="Morin E."/>
            <person name="Salamov A."/>
            <person name="Lipzen A."/>
            <person name="Mereny Z."/>
            <person name="Hegedus B."/>
            <person name="Baldrian P."/>
            <person name="Stursova M."/>
            <person name="Weitz H."/>
            <person name="Taylor A."/>
            <person name="Grigoriev I.V."/>
            <person name="Nagy L.G."/>
            <person name="Martin F."/>
            <person name="Kauserud H."/>
        </authorList>
    </citation>
    <scope>NUCLEOTIDE SEQUENCE</scope>
    <source>
        <strain evidence="2">CBHHK200</strain>
    </source>
</reference>
<evidence type="ECO:0000313" key="2">
    <source>
        <dbReference type="EMBL" id="KAJ7022773.1"/>
    </source>
</evidence>
<gene>
    <name evidence="2" type="ORF">C8F04DRAFT_1402237</name>
</gene>
<dbReference type="Proteomes" id="UP001218188">
    <property type="component" value="Unassembled WGS sequence"/>
</dbReference>
<keyword evidence="3" id="KW-1185">Reference proteome</keyword>
<feature type="compositionally biased region" description="Basic and acidic residues" evidence="1">
    <location>
        <begin position="122"/>
        <end position="133"/>
    </location>
</feature>
<accession>A0AAD6S9A7</accession>
<dbReference type="AlphaFoldDB" id="A0AAD6S9A7"/>
<name>A0AAD6S9A7_9AGAR</name>
<evidence type="ECO:0000256" key="1">
    <source>
        <dbReference type="SAM" id="MobiDB-lite"/>
    </source>
</evidence>
<organism evidence="2 3">
    <name type="scientific">Mycena alexandri</name>
    <dbReference type="NCBI Taxonomy" id="1745969"/>
    <lineage>
        <taxon>Eukaryota</taxon>
        <taxon>Fungi</taxon>
        <taxon>Dikarya</taxon>
        <taxon>Basidiomycota</taxon>
        <taxon>Agaricomycotina</taxon>
        <taxon>Agaricomycetes</taxon>
        <taxon>Agaricomycetidae</taxon>
        <taxon>Agaricales</taxon>
        <taxon>Marasmiineae</taxon>
        <taxon>Mycenaceae</taxon>
        <taxon>Mycena</taxon>
    </lineage>
</organism>
<sequence>MHPLSSPPRSCSQEPPRFHIITYTLIHPTFIGSRSLFTSPDAVLHRGFKNGRTRHAPVHLHQQPRRPAVGVAPLPSHLRRLFPRTLSFAGPPLPYSSSTRPRPRRRTQALLGSPARWVDCPPTDRRDSGELRHLPSTTSSPRCRCGGRCLASLASLSVPYSSANSPFLSPPLSAEIAILSTPRTPDERERYSSQDGCAASLGWIDGPPASEDAPVSLPDQPVALLSRPTTFALSMGMPTTPPPASPPPPTPLRRDRSATALWIWEFWLWCEVGPASPRFLVRPLRSSASRRSTVVPTPARHPTPPGIYTRRRGIRRPHGTLYRSPTRPPTPAWHLITTPIVDLRPHGTLYPVPDPRPKSIRDPLRPVFCCLSKGWAPRQRLAPSVGIYCQLLVLFVRISAPKYCLGQCNNPSSKEPVLTALDVVIYTTVADVAKTRTPPL</sequence>
<evidence type="ECO:0000313" key="3">
    <source>
        <dbReference type="Proteomes" id="UP001218188"/>
    </source>
</evidence>
<proteinExistence type="predicted"/>
<dbReference type="EMBL" id="JARJCM010000204">
    <property type="protein sequence ID" value="KAJ7022773.1"/>
    <property type="molecule type" value="Genomic_DNA"/>
</dbReference>
<feature type="region of interest" description="Disordered" evidence="1">
    <location>
        <begin position="92"/>
        <end position="138"/>
    </location>
</feature>
<comment type="caution">
    <text evidence="2">The sequence shown here is derived from an EMBL/GenBank/DDBJ whole genome shotgun (WGS) entry which is preliminary data.</text>
</comment>